<evidence type="ECO:0000313" key="2">
    <source>
        <dbReference type="Proteomes" id="UP000008021"/>
    </source>
</evidence>
<accession>A0A0E0CHX6</accession>
<evidence type="ECO:0000313" key="1">
    <source>
        <dbReference type="EnsemblPlants" id="OMERI02G09920.1"/>
    </source>
</evidence>
<protein>
    <submittedName>
        <fullName evidence="1">Uncharacterized protein</fullName>
    </submittedName>
</protein>
<name>A0A0E0CHX6_9ORYZ</name>
<sequence length="125" mass="13397">MAVAGLLANRLEQPGESPWVVVAATARSIPPRPDLAGWRPAARKASSTAVGMATTTAMSRQQEAAGMATAMGMVAVAETVDPAAGRLDLAPPRWIRLVAARACRRSLARGWLRTQRRRRGPRDSR</sequence>
<proteinExistence type="predicted"/>
<dbReference type="Proteomes" id="UP000008021">
    <property type="component" value="Chromosome 2"/>
</dbReference>
<organism evidence="1">
    <name type="scientific">Oryza meridionalis</name>
    <dbReference type="NCBI Taxonomy" id="40149"/>
    <lineage>
        <taxon>Eukaryota</taxon>
        <taxon>Viridiplantae</taxon>
        <taxon>Streptophyta</taxon>
        <taxon>Embryophyta</taxon>
        <taxon>Tracheophyta</taxon>
        <taxon>Spermatophyta</taxon>
        <taxon>Magnoliopsida</taxon>
        <taxon>Liliopsida</taxon>
        <taxon>Poales</taxon>
        <taxon>Poaceae</taxon>
        <taxon>BOP clade</taxon>
        <taxon>Oryzoideae</taxon>
        <taxon>Oryzeae</taxon>
        <taxon>Oryzinae</taxon>
        <taxon>Oryza</taxon>
    </lineage>
</organism>
<dbReference type="HOGENOM" id="CLU_1996239_0_0_1"/>
<reference evidence="1" key="1">
    <citation type="submission" date="2015-04" db="UniProtKB">
        <authorList>
            <consortium name="EnsemblPlants"/>
        </authorList>
    </citation>
    <scope>IDENTIFICATION</scope>
</reference>
<dbReference type="AlphaFoldDB" id="A0A0E0CHX6"/>
<dbReference type="Gramene" id="OMERI02G09920.1">
    <property type="protein sequence ID" value="OMERI02G09920.1"/>
    <property type="gene ID" value="OMERI02G09920"/>
</dbReference>
<keyword evidence="2" id="KW-1185">Reference proteome</keyword>
<reference evidence="1" key="2">
    <citation type="submission" date="2018-05" db="EMBL/GenBank/DDBJ databases">
        <title>OmerRS3 (Oryza meridionalis Reference Sequence Version 3).</title>
        <authorList>
            <person name="Zhang J."/>
            <person name="Kudrna D."/>
            <person name="Lee S."/>
            <person name="Talag J."/>
            <person name="Welchert J."/>
            <person name="Wing R.A."/>
        </authorList>
    </citation>
    <scope>NUCLEOTIDE SEQUENCE [LARGE SCALE GENOMIC DNA]</scope>
    <source>
        <strain evidence="1">cv. OR44</strain>
    </source>
</reference>
<dbReference type="EnsemblPlants" id="OMERI02G09920.1">
    <property type="protein sequence ID" value="OMERI02G09920.1"/>
    <property type="gene ID" value="OMERI02G09920"/>
</dbReference>